<evidence type="ECO:0000256" key="1">
    <source>
        <dbReference type="SAM" id="MobiDB-lite"/>
    </source>
</evidence>
<sequence length="123" mass="13209">MADVALSEWSRVGWGPDVGVELGSGPGVSFFTDSLPMQLETLAPPLQPPITGTVAPQAAPLEPDQFRQIFKIRSGGDKTELIGLRRGCSRCYGARGCRGDARVSSRMGRESSEEGDIRTRTNS</sequence>
<accession>A0A2I0JAQ4</accession>
<organism evidence="2 3">
    <name type="scientific">Punica granatum</name>
    <name type="common">Pomegranate</name>
    <dbReference type="NCBI Taxonomy" id="22663"/>
    <lineage>
        <taxon>Eukaryota</taxon>
        <taxon>Viridiplantae</taxon>
        <taxon>Streptophyta</taxon>
        <taxon>Embryophyta</taxon>
        <taxon>Tracheophyta</taxon>
        <taxon>Spermatophyta</taxon>
        <taxon>Magnoliopsida</taxon>
        <taxon>eudicotyledons</taxon>
        <taxon>Gunneridae</taxon>
        <taxon>Pentapetalae</taxon>
        <taxon>rosids</taxon>
        <taxon>malvids</taxon>
        <taxon>Myrtales</taxon>
        <taxon>Lythraceae</taxon>
        <taxon>Punica</taxon>
    </lineage>
</organism>
<reference evidence="2 3" key="1">
    <citation type="submission" date="2017-11" db="EMBL/GenBank/DDBJ databases">
        <title>De-novo sequencing of pomegranate (Punica granatum L.) genome.</title>
        <authorList>
            <person name="Akparov Z."/>
            <person name="Amiraslanov A."/>
            <person name="Hajiyeva S."/>
            <person name="Abbasov M."/>
            <person name="Kaur K."/>
            <person name="Hamwieh A."/>
            <person name="Solovyev V."/>
            <person name="Salamov A."/>
            <person name="Braich B."/>
            <person name="Kosarev P."/>
            <person name="Mahmoud A."/>
            <person name="Hajiyev E."/>
            <person name="Babayeva S."/>
            <person name="Izzatullayeva V."/>
            <person name="Mammadov A."/>
            <person name="Mammadov A."/>
            <person name="Sharifova S."/>
            <person name="Ojaghi J."/>
            <person name="Eynullazada K."/>
            <person name="Bayramov B."/>
            <person name="Abdulazimova A."/>
            <person name="Shahmuradov I."/>
        </authorList>
    </citation>
    <scope>NUCLEOTIDE SEQUENCE [LARGE SCALE GENOMIC DNA]</scope>
    <source>
        <strain evidence="3">cv. AG2017</strain>
        <tissue evidence="2">Leaf</tissue>
    </source>
</reference>
<protein>
    <submittedName>
        <fullName evidence="2">Uncharacterized protein</fullName>
    </submittedName>
</protein>
<keyword evidence="3" id="KW-1185">Reference proteome</keyword>
<proteinExistence type="predicted"/>
<dbReference type="EMBL" id="PGOL01001887">
    <property type="protein sequence ID" value="PKI52970.1"/>
    <property type="molecule type" value="Genomic_DNA"/>
</dbReference>
<comment type="caution">
    <text evidence="2">The sequence shown here is derived from an EMBL/GenBank/DDBJ whole genome shotgun (WGS) entry which is preliminary data.</text>
</comment>
<feature type="region of interest" description="Disordered" evidence="1">
    <location>
        <begin position="102"/>
        <end position="123"/>
    </location>
</feature>
<dbReference type="Proteomes" id="UP000233551">
    <property type="component" value="Unassembled WGS sequence"/>
</dbReference>
<gene>
    <name evidence="2" type="ORF">CRG98_026550</name>
</gene>
<dbReference type="AlphaFoldDB" id="A0A2I0JAQ4"/>
<name>A0A2I0JAQ4_PUNGR</name>
<evidence type="ECO:0000313" key="3">
    <source>
        <dbReference type="Proteomes" id="UP000233551"/>
    </source>
</evidence>
<evidence type="ECO:0000313" key="2">
    <source>
        <dbReference type="EMBL" id="PKI52970.1"/>
    </source>
</evidence>